<dbReference type="SUPFAM" id="SSF46565">
    <property type="entry name" value="Chaperone J-domain"/>
    <property type="match status" value="1"/>
</dbReference>
<sequence>MNSDQCYHLLGLKRGASVPEIRDAYRKLALECHPDKNTSAKDGVKFKLITEAYQTLRIKTTNVDRTFDTLYQNQHTSGNAMSWNFYLDAFYDVLDHVKKMRYVKTIYPHLSKSKPLLLGCYGLVRQHIAMPLFSLMRFSYRRIGPLISRMPYRDLLRYLGLNS</sequence>
<dbReference type="InterPro" id="IPR050817">
    <property type="entry name" value="DjlA_DnaK_co-chaperone"/>
</dbReference>
<organism evidence="2 3">
    <name type="scientific">Nitrosotalea devaniterrae</name>
    <dbReference type="NCBI Taxonomy" id="1078905"/>
    <lineage>
        <taxon>Archaea</taxon>
        <taxon>Nitrososphaerota</taxon>
        <taxon>Nitrososphaeria</taxon>
        <taxon>Nitrosotaleales</taxon>
        <taxon>Nitrosotaleaceae</taxon>
        <taxon>Nitrosotalea</taxon>
    </lineage>
</organism>
<dbReference type="Proteomes" id="UP000196239">
    <property type="component" value="Chromosome 1"/>
</dbReference>
<dbReference type="PROSITE" id="PS50076">
    <property type="entry name" value="DNAJ_2"/>
    <property type="match status" value="1"/>
</dbReference>
<dbReference type="PANTHER" id="PTHR24074">
    <property type="entry name" value="CO-CHAPERONE PROTEIN DJLA"/>
    <property type="match status" value="1"/>
</dbReference>
<evidence type="ECO:0000313" key="2">
    <source>
        <dbReference type="EMBL" id="CUR52186.1"/>
    </source>
</evidence>
<keyword evidence="3" id="KW-1185">Reference proteome</keyword>
<accession>A0A128A495</accession>
<dbReference type="SMART" id="SM00271">
    <property type="entry name" value="DnaJ"/>
    <property type="match status" value="1"/>
</dbReference>
<dbReference type="EMBL" id="LN890280">
    <property type="protein sequence ID" value="CUR52186.1"/>
    <property type="molecule type" value="Genomic_DNA"/>
</dbReference>
<proteinExistence type="predicted"/>
<dbReference type="Gene3D" id="1.10.287.110">
    <property type="entry name" value="DnaJ domain"/>
    <property type="match status" value="1"/>
</dbReference>
<evidence type="ECO:0000259" key="1">
    <source>
        <dbReference type="PROSITE" id="PS50076"/>
    </source>
</evidence>
<gene>
    <name evidence="2" type="ORF">NDEV_1421</name>
</gene>
<dbReference type="KEGG" id="ndv:NDEV_1421"/>
<name>A0A128A495_9ARCH</name>
<dbReference type="CDD" id="cd06257">
    <property type="entry name" value="DnaJ"/>
    <property type="match status" value="1"/>
</dbReference>
<dbReference type="Pfam" id="PF00226">
    <property type="entry name" value="DnaJ"/>
    <property type="match status" value="1"/>
</dbReference>
<dbReference type="InterPro" id="IPR001623">
    <property type="entry name" value="DnaJ_domain"/>
</dbReference>
<dbReference type="PRINTS" id="PR00625">
    <property type="entry name" value="JDOMAIN"/>
</dbReference>
<dbReference type="InterPro" id="IPR036869">
    <property type="entry name" value="J_dom_sf"/>
</dbReference>
<evidence type="ECO:0000313" key="3">
    <source>
        <dbReference type="Proteomes" id="UP000196239"/>
    </source>
</evidence>
<protein>
    <recommendedName>
        <fullName evidence="1">J domain-containing protein</fullName>
    </recommendedName>
</protein>
<reference evidence="3" key="1">
    <citation type="submission" date="2015-10" db="EMBL/GenBank/DDBJ databases">
        <authorList>
            <person name="Lehtovirta-Morley L.E."/>
            <person name="Vieille C."/>
        </authorList>
    </citation>
    <scope>NUCLEOTIDE SEQUENCE [LARGE SCALE GENOMIC DNA]</scope>
</reference>
<dbReference type="AlphaFoldDB" id="A0A128A495"/>
<feature type="domain" description="J" evidence="1">
    <location>
        <begin position="5"/>
        <end position="71"/>
    </location>
</feature>